<protein>
    <submittedName>
        <fullName evidence="2">Uncharacterized protein</fullName>
    </submittedName>
</protein>
<organism evidence="2 3">
    <name type="scientific">Evansella tamaricis</name>
    <dbReference type="NCBI Taxonomy" id="2069301"/>
    <lineage>
        <taxon>Bacteria</taxon>
        <taxon>Bacillati</taxon>
        <taxon>Bacillota</taxon>
        <taxon>Bacilli</taxon>
        <taxon>Bacillales</taxon>
        <taxon>Bacillaceae</taxon>
        <taxon>Evansella</taxon>
    </lineage>
</organism>
<evidence type="ECO:0000313" key="3">
    <source>
        <dbReference type="Proteomes" id="UP000784880"/>
    </source>
</evidence>
<proteinExistence type="predicted"/>
<comment type="caution">
    <text evidence="2">The sequence shown here is derived from an EMBL/GenBank/DDBJ whole genome shotgun (WGS) entry which is preliminary data.</text>
</comment>
<dbReference type="RefSeq" id="WP_217068852.1">
    <property type="nucleotide sequence ID" value="NZ_JAHQCS010000174.1"/>
</dbReference>
<keyword evidence="1" id="KW-0812">Transmembrane</keyword>
<gene>
    <name evidence="2" type="ORF">KS419_21675</name>
</gene>
<sequence length="73" mass="8400">MFKKVISSIREVGWIKFILIVLGSVAGMIVLLITLTFFLLLFMDRFDNRYVDSSIHVKEVSPWKCDMEAEMGA</sequence>
<keyword evidence="1" id="KW-0472">Membrane</keyword>
<reference evidence="2 3" key="1">
    <citation type="submission" date="2021-06" db="EMBL/GenBank/DDBJ databases">
        <title>Bacillus sp. RD4P76, an endophyte from a halophyte.</title>
        <authorList>
            <person name="Sun J.-Q."/>
        </authorList>
    </citation>
    <scope>NUCLEOTIDE SEQUENCE [LARGE SCALE GENOMIC DNA]</scope>
    <source>
        <strain evidence="2 3">CGMCC 1.15917</strain>
    </source>
</reference>
<keyword evidence="3" id="KW-1185">Reference proteome</keyword>
<evidence type="ECO:0000256" key="1">
    <source>
        <dbReference type="SAM" id="Phobius"/>
    </source>
</evidence>
<name>A0ABS6JKZ7_9BACI</name>
<accession>A0ABS6JKZ7</accession>
<keyword evidence="1" id="KW-1133">Transmembrane helix</keyword>
<dbReference type="Proteomes" id="UP000784880">
    <property type="component" value="Unassembled WGS sequence"/>
</dbReference>
<evidence type="ECO:0000313" key="2">
    <source>
        <dbReference type="EMBL" id="MBU9714355.1"/>
    </source>
</evidence>
<dbReference type="EMBL" id="JAHQCS010000174">
    <property type="protein sequence ID" value="MBU9714355.1"/>
    <property type="molecule type" value="Genomic_DNA"/>
</dbReference>
<feature type="transmembrane region" description="Helical" evidence="1">
    <location>
        <begin position="12"/>
        <end position="43"/>
    </location>
</feature>